<evidence type="ECO:0000313" key="3">
    <source>
        <dbReference type="Proteomes" id="UP000197138"/>
    </source>
</evidence>
<dbReference type="OrthoDB" id="755906at2759"/>
<dbReference type="Pfam" id="PF04398">
    <property type="entry name" value="DUF538"/>
    <property type="match status" value="1"/>
</dbReference>
<dbReference type="AlphaFoldDB" id="A0A218WLN3"/>
<evidence type="ECO:0008006" key="5">
    <source>
        <dbReference type="Google" id="ProtNLM"/>
    </source>
</evidence>
<dbReference type="InterPro" id="IPR007493">
    <property type="entry name" value="DUF538"/>
</dbReference>
<name>A0A218WLN3_PUNGR</name>
<dbReference type="Proteomes" id="UP000197138">
    <property type="component" value="Unassembled WGS sequence"/>
</dbReference>
<keyword evidence="4" id="KW-1185">Reference proteome</keyword>
<protein>
    <recommendedName>
        <fullName evidence="5">DUF538 domain-containing protein</fullName>
    </recommendedName>
</protein>
<dbReference type="InterPro" id="IPR036758">
    <property type="entry name" value="At5g01610-like"/>
</dbReference>
<dbReference type="EMBL" id="PGOL01003081">
    <property type="protein sequence ID" value="PKI43160.1"/>
    <property type="molecule type" value="Genomic_DNA"/>
</dbReference>
<reference evidence="2 4" key="3">
    <citation type="submission" date="2017-11" db="EMBL/GenBank/DDBJ databases">
        <title>De-novo sequencing of pomegranate (Punica granatum L.) genome.</title>
        <authorList>
            <person name="Akparov Z."/>
            <person name="Amiraslanov A."/>
            <person name="Hajiyeva S."/>
            <person name="Abbasov M."/>
            <person name="Kaur K."/>
            <person name="Hamwieh A."/>
            <person name="Solovyev V."/>
            <person name="Salamov A."/>
            <person name="Braich B."/>
            <person name="Kosarev P."/>
            <person name="Mahmoud A."/>
            <person name="Hajiyev E."/>
            <person name="Babayeva S."/>
            <person name="Izzatullayeva V."/>
            <person name="Mammadov A."/>
            <person name="Mammadov A."/>
            <person name="Sharifova S."/>
            <person name="Ojaghi J."/>
            <person name="Eynullazada K."/>
            <person name="Bayramov B."/>
            <person name="Abdulazimova A."/>
            <person name="Shahmuradov I."/>
        </authorList>
    </citation>
    <scope>NUCLEOTIDE SEQUENCE [LARGE SCALE GENOMIC DNA]</scope>
    <source>
        <strain evidence="2">AG2017</strain>
        <strain evidence="4">cv. AG2017</strain>
        <tissue evidence="2">Leaf</tissue>
    </source>
</reference>
<organism evidence="1 3">
    <name type="scientific">Punica granatum</name>
    <name type="common">Pomegranate</name>
    <dbReference type="NCBI Taxonomy" id="22663"/>
    <lineage>
        <taxon>Eukaryota</taxon>
        <taxon>Viridiplantae</taxon>
        <taxon>Streptophyta</taxon>
        <taxon>Embryophyta</taxon>
        <taxon>Tracheophyta</taxon>
        <taxon>Spermatophyta</taxon>
        <taxon>Magnoliopsida</taxon>
        <taxon>eudicotyledons</taxon>
        <taxon>Gunneridae</taxon>
        <taxon>Pentapetalae</taxon>
        <taxon>rosids</taxon>
        <taxon>malvids</taxon>
        <taxon>Myrtales</taxon>
        <taxon>Lythraceae</taxon>
        <taxon>Punica</taxon>
    </lineage>
</organism>
<reference evidence="1" key="2">
    <citation type="submission" date="2017-06" db="EMBL/GenBank/DDBJ databases">
        <title>The pomegranate genome and the genomics of punicalagin biosynthesis.</title>
        <authorList>
            <person name="Xu C."/>
        </authorList>
    </citation>
    <scope>NUCLEOTIDE SEQUENCE [LARGE SCALE GENOMIC DNA]</scope>
    <source>
        <tissue evidence="1">Fresh leaf</tissue>
    </source>
</reference>
<dbReference type="SUPFAM" id="SSF141562">
    <property type="entry name" value="At5g01610-like"/>
    <property type="match status" value="1"/>
</dbReference>
<comment type="caution">
    <text evidence="1">The sequence shown here is derived from an EMBL/GenBank/DDBJ whole genome shotgun (WGS) entry which is preliminary data.</text>
</comment>
<evidence type="ECO:0000313" key="1">
    <source>
        <dbReference type="EMBL" id="OWM73408.1"/>
    </source>
</evidence>
<dbReference type="GeneID" id="116201594"/>
<dbReference type="PANTHER" id="PTHR31676:SF71">
    <property type="entry name" value="EXPRESSED PROTEIN"/>
    <property type="match status" value="1"/>
</dbReference>
<accession>A0A218WLN3</accession>
<evidence type="ECO:0000313" key="4">
    <source>
        <dbReference type="Proteomes" id="UP000233551"/>
    </source>
</evidence>
<gene>
    <name evidence="1" type="ORF">CDL15_Pgr026507</name>
    <name evidence="2" type="ORF">CRG98_036466</name>
</gene>
<sequence length="210" mass="23128">MDNFLANLSRRAIFLGQLDAATPPKSPTVSSASDPPKMDSPFPFSSLLHALTLSLTLAIASATTVHDILPKYGLPSGLLPDNVKSYSLSSDGRFVVDLDGPCYIQFDYLVYYDKKISGKLSYGSITDLKGIQVQRFLLWLSVDEIRVDLPPADCIYFQVGLINKKLDVDQFETVRSCRDKKKLSGNCGGSWTRVFELAGPAQEVPMLITE</sequence>
<reference evidence="3" key="1">
    <citation type="journal article" date="2017" name="Plant J.">
        <title>The pomegranate (Punica granatum L.) genome and the genomics of punicalagin biosynthesis.</title>
        <authorList>
            <person name="Qin G."/>
            <person name="Xu C."/>
            <person name="Ming R."/>
            <person name="Tang H."/>
            <person name="Guyot R."/>
            <person name="Kramer E.M."/>
            <person name="Hu Y."/>
            <person name="Yi X."/>
            <person name="Qi Y."/>
            <person name="Xu X."/>
            <person name="Gao Z."/>
            <person name="Pan H."/>
            <person name="Jian J."/>
            <person name="Tian Y."/>
            <person name="Yue Z."/>
            <person name="Xu Y."/>
        </authorList>
    </citation>
    <scope>NUCLEOTIDE SEQUENCE [LARGE SCALE GENOMIC DNA]</scope>
    <source>
        <strain evidence="3">cv. Dabenzi</strain>
    </source>
</reference>
<dbReference type="STRING" id="22663.A0A218WLN3"/>
<dbReference type="Gene3D" id="2.30.240.10">
    <property type="entry name" value="At5g01610-like"/>
    <property type="match status" value="1"/>
</dbReference>
<evidence type="ECO:0000313" key="2">
    <source>
        <dbReference type="EMBL" id="PKI43160.1"/>
    </source>
</evidence>
<proteinExistence type="predicted"/>
<dbReference type="PANTHER" id="PTHR31676">
    <property type="entry name" value="T31J12.3 PROTEIN-RELATED"/>
    <property type="match status" value="1"/>
</dbReference>
<dbReference type="Proteomes" id="UP000233551">
    <property type="component" value="Unassembled WGS sequence"/>
</dbReference>
<dbReference type="EMBL" id="MTKT01003950">
    <property type="protein sequence ID" value="OWM73408.1"/>
    <property type="molecule type" value="Genomic_DNA"/>
</dbReference>